<evidence type="ECO:0000259" key="2">
    <source>
        <dbReference type="PROSITE" id="PS51708"/>
    </source>
</evidence>
<comment type="caution">
    <text evidence="3">The sequence shown here is derived from an EMBL/GenBank/DDBJ whole genome shotgun (WGS) entry which is preliminary data.</text>
</comment>
<dbReference type="AlphaFoldDB" id="A0A942DYU3"/>
<dbReference type="PROSITE" id="PS51708">
    <property type="entry name" value="CHAD"/>
    <property type="match status" value="1"/>
</dbReference>
<feature type="domain" description="CYTH" evidence="1">
    <location>
        <begin position="1"/>
        <end position="204"/>
    </location>
</feature>
<dbReference type="EMBL" id="JAGWCR010000009">
    <property type="protein sequence ID" value="MBS3650504.1"/>
    <property type="molecule type" value="Genomic_DNA"/>
</dbReference>
<accession>A0A942DYU3</accession>
<proteinExistence type="predicted"/>
<dbReference type="Pfam" id="PF01928">
    <property type="entry name" value="CYTH"/>
    <property type="match status" value="1"/>
</dbReference>
<organism evidence="3 4">
    <name type="scientific">Pseudaminobacter soli</name>
    <name type="common">ex Zhang et al. 2022</name>
    <dbReference type="NCBI Taxonomy" id="2831468"/>
    <lineage>
        <taxon>Bacteria</taxon>
        <taxon>Pseudomonadati</taxon>
        <taxon>Pseudomonadota</taxon>
        <taxon>Alphaproteobacteria</taxon>
        <taxon>Hyphomicrobiales</taxon>
        <taxon>Phyllobacteriaceae</taxon>
        <taxon>Pseudaminobacter</taxon>
    </lineage>
</organism>
<feature type="domain" description="CHAD" evidence="2">
    <location>
        <begin position="223"/>
        <end position="520"/>
    </location>
</feature>
<evidence type="ECO:0000259" key="1">
    <source>
        <dbReference type="PROSITE" id="PS51707"/>
    </source>
</evidence>
<dbReference type="Gene3D" id="1.40.20.10">
    <property type="entry name" value="CHAD domain"/>
    <property type="match status" value="1"/>
</dbReference>
<dbReference type="CDD" id="cd07756">
    <property type="entry name" value="CYTH-like_Pase_CHAD"/>
    <property type="match status" value="1"/>
</dbReference>
<sequence>MTETELKFVLDEASSHSLWQRAVDQGLANAVPRPKDLYSIYFDTPDHALGRAGTSLRVRRDGRRWVQTVKTRAEMYGGLSEAREIEAVVPDDHVDLEAIADEAVREQVRGWVKDDPLQPICETRIRRTAGKVRLTDGTCAELAVDVGEIRASGRADAWREAEFELLEGRPAGLFALARKLMPEVGVRFSRFSKAARGYMLAEEGRIEPPLAARNAKPIKLNGEETTEQAFRAILRECFDQIAENVQAVLELDDSEGPHQLRVGLRRLRTAFAVFASVVESPVLSRLGDEARWLGHDVGGLRDLDVVADDVVRREADAHQDEPGLLLLAGELASIASERREALRTVLRGQRTQEFLLDLACYIETNGWRAQAEDSGSGNLDRPVSEVAADALEKSWKRVRKRAGGVEDLTTEQRHDLRKALKRLRYAVEFFAALYRPKRVQPFLRRLKVLQDMFGHLNDAEIVRRSLSGAASPPADDVTLQRGIGWMLGVTHARAEIGWAETRAAWERLEETKPFWRYGRRGD</sequence>
<gene>
    <name evidence="3" type="ORF">KEU06_17960</name>
</gene>
<dbReference type="GO" id="GO:0046872">
    <property type="term" value="F:metal ion binding"/>
    <property type="evidence" value="ECO:0007669"/>
    <property type="project" value="TreeGrafter"/>
</dbReference>
<dbReference type="InterPro" id="IPR007899">
    <property type="entry name" value="CHAD_dom"/>
</dbReference>
<dbReference type="GO" id="GO:0050355">
    <property type="term" value="F:inorganic triphosphate phosphatase activity"/>
    <property type="evidence" value="ECO:0007669"/>
    <property type="project" value="InterPro"/>
</dbReference>
<dbReference type="InterPro" id="IPR038186">
    <property type="entry name" value="CHAD_dom_sf"/>
</dbReference>
<dbReference type="Pfam" id="PF05235">
    <property type="entry name" value="CHAD"/>
    <property type="match status" value="1"/>
</dbReference>
<dbReference type="SMART" id="SM01118">
    <property type="entry name" value="CYTH"/>
    <property type="match status" value="1"/>
</dbReference>
<protein>
    <submittedName>
        <fullName evidence="3">CHAD domain-containing protein</fullName>
    </submittedName>
</protein>
<dbReference type="InterPro" id="IPR023577">
    <property type="entry name" value="CYTH_domain"/>
</dbReference>
<dbReference type="Gene3D" id="2.40.320.10">
    <property type="entry name" value="Hypothetical Protein Pfu-838710-001"/>
    <property type="match status" value="1"/>
</dbReference>
<dbReference type="Proteomes" id="UP000680348">
    <property type="component" value="Unassembled WGS sequence"/>
</dbReference>
<dbReference type="SMART" id="SM00880">
    <property type="entry name" value="CHAD"/>
    <property type="match status" value="1"/>
</dbReference>
<evidence type="ECO:0000313" key="3">
    <source>
        <dbReference type="EMBL" id="MBS3650504.1"/>
    </source>
</evidence>
<dbReference type="SUPFAM" id="SSF55154">
    <property type="entry name" value="CYTH-like phosphatases"/>
    <property type="match status" value="1"/>
</dbReference>
<dbReference type="InterPro" id="IPR039013">
    <property type="entry name" value="YgiF"/>
</dbReference>
<dbReference type="PANTHER" id="PTHR39569">
    <property type="entry name" value="INORGANIC TRIPHOSPHATASE"/>
    <property type="match status" value="1"/>
</dbReference>
<evidence type="ECO:0000313" key="4">
    <source>
        <dbReference type="Proteomes" id="UP000680348"/>
    </source>
</evidence>
<keyword evidence="4" id="KW-1185">Reference proteome</keyword>
<dbReference type="InterPro" id="IPR033469">
    <property type="entry name" value="CYTH-like_dom_sf"/>
</dbReference>
<name>A0A942DYU3_9HYPH</name>
<dbReference type="PROSITE" id="PS51707">
    <property type="entry name" value="CYTH"/>
    <property type="match status" value="1"/>
</dbReference>
<dbReference type="PANTHER" id="PTHR39569:SF1">
    <property type="entry name" value="INORGANIC TRIPHOSPHATASE"/>
    <property type="match status" value="1"/>
</dbReference>
<reference evidence="3" key="1">
    <citation type="submission" date="2021-04" db="EMBL/GenBank/DDBJ databases">
        <title>Pseudaminobacter soli sp. nov., isolated from paddy soil contaminated by heavy metals.</title>
        <authorList>
            <person name="Zhang K."/>
        </authorList>
    </citation>
    <scope>NUCLEOTIDE SEQUENCE</scope>
    <source>
        <strain evidence="3">19-2017</strain>
    </source>
</reference>